<evidence type="ECO:0000256" key="1">
    <source>
        <dbReference type="SAM" id="Phobius"/>
    </source>
</evidence>
<protein>
    <submittedName>
        <fullName evidence="2">Uncharacterized protein</fullName>
    </submittedName>
</protein>
<feature type="transmembrane region" description="Helical" evidence="1">
    <location>
        <begin position="19"/>
        <end position="38"/>
    </location>
</feature>
<proteinExistence type="predicted"/>
<dbReference type="AlphaFoldDB" id="A0A821K9D8"/>
<reference evidence="2" key="1">
    <citation type="submission" date="2021-02" db="EMBL/GenBank/DDBJ databases">
        <authorList>
            <person name="Nowell W R."/>
        </authorList>
    </citation>
    <scope>NUCLEOTIDE SEQUENCE</scope>
</reference>
<dbReference type="EMBL" id="CAJOBP010037813">
    <property type="protein sequence ID" value="CAF4730034.1"/>
    <property type="molecule type" value="Genomic_DNA"/>
</dbReference>
<organism evidence="2 3">
    <name type="scientific">Rotaria socialis</name>
    <dbReference type="NCBI Taxonomy" id="392032"/>
    <lineage>
        <taxon>Eukaryota</taxon>
        <taxon>Metazoa</taxon>
        <taxon>Spiralia</taxon>
        <taxon>Gnathifera</taxon>
        <taxon>Rotifera</taxon>
        <taxon>Eurotatoria</taxon>
        <taxon>Bdelloidea</taxon>
        <taxon>Philodinida</taxon>
        <taxon>Philodinidae</taxon>
        <taxon>Rotaria</taxon>
    </lineage>
</organism>
<keyword evidence="3" id="KW-1185">Reference proteome</keyword>
<accession>A0A821K9D8</accession>
<sequence length="59" mass="6281">MSSLATIIKDDALASTLRIGFYSLTACSVVGIAAYIGYKAASPNQTYALKSRHPESNDQ</sequence>
<feature type="non-terminal residue" evidence="2">
    <location>
        <position position="59"/>
    </location>
</feature>
<comment type="caution">
    <text evidence="2">The sequence shown here is derived from an EMBL/GenBank/DDBJ whole genome shotgun (WGS) entry which is preliminary data.</text>
</comment>
<evidence type="ECO:0000313" key="2">
    <source>
        <dbReference type="EMBL" id="CAF4730034.1"/>
    </source>
</evidence>
<name>A0A821K9D8_9BILA</name>
<dbReference type="Proteomes" id="UP000663873">
    <property type="component" value="Unassembled WGS sequence"/>
</dbReference>
<keyword evidence="1" id="KW-1133">Transmembrane helix</keyword>
<gene>
    <name evidence="2" type="ORF">UJA718_LOCUS37723</name>
</gene>
<keyword evidence="1" id="KW-0812">Transmembrane</keyword>
<keyword evidence="1" id="KW-0472">Membrane</keyword>
<evidence type="ECO:0000313" key="3">
    <source>
        <dbReference type="Proteomes" id="UP000663873"/>
    </source>
</evidence>